<dbReference type="EMBL" id="PKLZ01000001">
    <property type="protein sequence ID" value="PLW84072.1"/>
    <property type="molecule type" value="Genomic_DNA"/>
</dbReference>
<reference evidence="6" key="1">
    <citation type="submission" date="2017-11" db="EMBL/GenBank/DDBJ databases">
        <title>The draft genome sequence of Chromatocurvus sp. F02.</title>
        <authorList>
            <person name="Du Z.-J."/>
            <person name="Chang Y.-Q."/>
        </authorList>
    </citation>
    <scope>NUCLEOTIDE SEQUENCE [LARGE SCALE GENOMIC DNA]</scope>
    <source>
        <strain evidence="6">F02</strain>
    </source>
</reference>
<organism evidence="5 6">
    <name type="scientific">Kineobactrum sediminis</name>
    <dbReference type="NCBI Taxonomy" id="1905677"/>
    <lineage>
        <taxon>Bacteria</taxon>
        <taxon>Pseudomonadati</taxon>
        <taxon>Pseudomonadota</taxon>
        <taxon>Gammaproteobacteria</taxon>
        <taxon>Cellvibrionales</taxon>
        <taxon>Halieaceae</taxon>
        <taxon>Kineobactrum</taxon>
    </lineage>
</organism>
<dbReference type="PANTHER" id="PTHR44591">
    <property type="entry name" value="STRESS RESPONSE REGULATOR PROTEIN 1"/>
    <property type="match status" value="1"/>
</dbReference>
<dbReference type="Gene3D" id="1.10.10.60">
    <property type="entry name" value="Homeodomain-like"/>
    <property type="match status" value="1"/>
</dbReference>
<feature type="modified residue" description="4-aspartylphosphate" evidence="3">
    <location>
        <position position="73"/>
    </location>
</feature>
<dbReference type="PANTHER" id="PTHR44591:SF14">
    <property type="entry name" value="PROTEIN PILG"/>
    <property type="match status" value="1"/>
</dbReference>
<dbReference type="InterPro" id="IPR011006">
    <property type="entry name" value="CheY-like_superfamily"/>
</dbReference>
<evidence type="ECO:0000313" key="6">
    <source>
        <dbReference type="Proteomes" id="UP000234845"/>
    </source>
</evidence>
<evidence type="ECO:0000256" key="2">
    <source>
        <dbReference type="ARBA" id="ARBA00023012"/>
    </source>
</evidence>
<dbReference type="GO" id="GO:0000160">
    <property type="term" value="P:phosphorelay signal transduction system"/>
    <property type="evidence" value="ECO:0007669"/>
    <property type="project" value="UniProtKB-KW"/>
</dbReference>
<dbReference type="PROSITE" id="PS50110">
    <property type="entry name" value="RESPONSE_REGULATORY"/>
    <property type="match status" value="1"/>
</dbReference>
<evidence type="ECO:0000259" key="4">
    <source>
        <dbReference type="PROSITE" id="PS50110"/>
    </source>
</evidence>
<proteinExistence type="predicted"/>
<evidence type="ECO:0000256" key="3">
    <source>
        <dbReference type="PROSITE-ProRule" id="PRU00169"/>
    </source>
</evidence>
<keyword evidence="2" id="KW-0902">Two-component regulatory system</keyword>
<dbReference type="AlphaFoldDB" id="A0A2N5Y6R9"/>
<protein>
    <submittedName>
        <fullName evidence="5">Two-component system response regulator</fullName>
    </submittedName>
</protein>
<accession>A0A2N5Y6R9</accession>
<dbReference type="InterPro" id="IPR009057">
    <property type="entry name" value="Homeodomain-like_sf"/>
</dbReference>
<keyword evidence="1 3" id="KW-0597">Phosphoprotein</keyword>
<dbReference type="CDD" id="cd17563">
    <property type="entry name" value="REC_RegA-like"/>
    <property type="match status" value="1"/>
</dbReference>
<dbReference type="SUPFAM" id="SSF52172">
    <property type="entry name" value="CheY-like"/>
    <property type="match status" value="1"/>
</dbReference>
<dbReference type="InterPro" id="IPR050595">
    <property type="entry name" value="Bact_response_regulator"/>
</dbReference>
<gene>
    <name evidence="5" type="ORF">CWI75_01610</name>
</gene>
<dbReference type="Proteomes" id="UP000234845">
    <property type="component" value="Unassembled WGS sequence"/>
</dbReference>
<dbReference type="InterPro" id="IPR002197">
    <property type="entry name" value="HTH_Fis"/>
</dbReference>
<dbReference type="PRINTS" id="PR01590">
    <property type="entry name" value="HTHFIS"/>
</dbReference>
<evidence type="ECO:0000313" key="5">
    <source>
        <dbReference type="EMBL" id="PLW84072.1"/>
    </source>
</evidence>
<name>A0A2N5Y6R9_9GAMM</name>
<dbReference type="SUPFAM" id="SSF46689">
    <property type="entry name" value="Homeodomain-like"/>
    <property type="match status" value="1"/>
</dbReference>
<dbReference type="OrthoDB" id="9802426at2"/>
<evidence type="ECO:0000256" key="1">
    <source>
        <dbReference type="ARBA" id="ARBA00022553"/>
    </source>
</evidence>
<comment type="caution">
    <text evidence="5">The sequence shown here is derived from an EMBL/GenBank/DDBJ whole genome shotgun (WGS) entry which is preliminary data.</text>
</comment>
<dbReference type="SMART" id="SM00448">
    <property type="entry name" value="REC"/>
    <property type="match status" value="1"/>
</dbReference>
<dbReference type="Pfam" id="PF02954">
    <property type="entry name" value="HTH_8"/>
    <property type="match status" value="1"/>
</dbReference>
<keyword evidence="6" id="KW-1185">Reference proteome</keyword>
<sequence length="194" mass="21510">MHPEAVPSLRLRYRWGARVPEQRRILLVDDDATFSQVLARGFARHGFECRCCTSAEEALENCAGFAPTHILLDLNMPGQSGLAAVPSLRRLAPDAALVILTGYSSIATAVDAIKLGATQYLCKPATVAEILLAFGGKRPGNEVPVQPHSLERLEWEHMQRVLNENRGNISATARALGMHRRTLQRKLQKRPVRR</sequence>
<dbReference type="GO" id="GO:0043565">
    <property type="term" value="F:sequence-specific DNA binding"/>
    <property type="evidence" value="ECO:0007669"/>
    <property type="project" value="InterPro"/>
</dbReference>
<dbReference type="Pfam" id="PF00072">
    <property type="entry name" value="Response_reg"/>
    <property type="match status" value="1"/>
</dbReference>
<feature type="domain" description="Response regulatory" evidence="4">
    <location>
        <begin position="24"/>
        <end position="138"/>
    </location>
</feature>
<dbReference type="InterPro" id="IPR001789">
    <property type="entry name" value="Sig_transdc_resp-reg_receiver"/>
</dbReference>
<dbReference type="Gene3D" id="3.40.50.2300">
    <property type="match status" value="1"/>
</dbReference>